<dbReference type="EC" id="2.7.1.26" evidence="3"/>
<dbReference type="Gene3D" id="2.40.30.30">
    <property type="entry name" value="Riboflavin kinase-like"/>
    <property type="match status" value="1"/>
</dbReference>
<protein>
    <recommendedName>
        <fullName evidence="4">Riboflavin kinase</fullName>
        <ecNumber evidence="3">2.7.1.26</ecNumber>
    </recommendedName>
    <alternativeName>
        <fullName evidence="16">ATP:riboflavin 5'-phosphotransferase</fullName>
    </alternativeName>
    <alternativeName>
        <fullName evidence="13">Flavokinase</fullName>
    </alternativeName>
</protein>
<comment type="function">
    <text evidence="15">Catalyzes the phosphorylation of riboflavin (vitamin B2) to form flavin-mononucleotide (FMN), hence rate-limiting enzyme in the synthesis of FAD. Essential for TNF-induced reactive oxygen species (ROS) production. Through its interaction with both TNFRSF1A and CYBA, physically and functionally couples TNFRSF1A to NADPH oxidase. TNF-activation of RFK may enhance the incorporation of FAD in NADPH oxidase, a critical step for the assembly and activation of NADPH oxidase.</text>
</comment>
<proteinExistence type="predicted"/>
<evidence type="ECO:0000256" key="13">
    <source>
        <dbReference type="ARBA" id="ARBA00029789"/>
    </source>
</evidence>
<evidence type="ECO:0000256" key="8">
    <source>
        <dbReference type="ARBA" id="ARBA00022723"/>
    </source>
</evidence>
<dbReference type="SUPFAM" id="SSF82114">
    <property type="entry name" value="Riboflavin kinase-like"/>
    <property type="match status" value="1"/>
</dbReference>
<evidence type="ECO:0000256" key="12">
    <source>
        <dbReference type="ARBA" id="ARBA00022840"/>
    </source>
</evidence>
<keyword evidence="8" id="KW-0479">Metal-binding</keyword>
<evidence type="ECO:0000256" key="3">
    <source>
        <dbReference type="ARBA" id="ARBA00012105"/>
    </source>
</evidence>
<gene>
    <name evidence="18" type="ORF">CALMAC_LOCUS2528</name>
</gene>
<keyword evidence="19" id="KW-1185">Reference proteome</keyword>
<dbReference type="Pfam" id="PF01687">
    <property type="entry name" value="Flavokinase"/>
    <property type="match status" value="1"/>
</dbReference>
<dbReference type="GO" id="GO:0009398">
    <property type="term" value="P:FMN biosynthetic process"/>
    <property type="evidence" value="ECO:0007669"/>
    <property type="project" value="UniProtKB-UniPathway"/>
</dbReference>
<name>A0A653BQ99_CALMS</name>
<dbReference type="Proteomes" id="UP000410492">
    <property type="component" value="Unassembled WGS sequence"/>
</dbReference>
<keyword evidence="10" id="KW-0418">Kinase</keyword>
<keyword evidence="12" id="KW-0067">ATP-binding</keyword>
<dbReference type="UniPathway" id="UPA00276">
    <property type="reaction ID" value="UER00406"/>
</dbReference>
<comment type="catalytic activity">
    <reaction evidence="14">
        <text>riboflavin + ATP = FMN + ADP + H(+)</text>
        <dbReference type="Rhea" id="RHEA:14357"/>
        <dbReference type="ChEBI" id="CHEBI:15378"/>
        <dbReference type="ChEBI" id="CHEBI:30616"/>
        <dbReference type="ChEBI" id="CHEBI:57986"/>
        <dbReference type="ChEBI" id="CHEBI:58210"/>
        <dbReference type="ChEBI" id="CHEBI:456216"/>
        <dbReference type="EC" id="2.7.1.26"/>
    </reaction>
    <physiologicalReaction direction="left-to-right" evidence="14">
        <dbReference type="Rhea" id="RHEA:14358"/>
    </physiologicalReaction>
</comment>
<evidence type="ECO:0000256" key="5">
    <source>
        <dbReference type="ARBA" id="ARBA00022630"/>
    </source>
</evidence>
<dbReference type="GO" id="GO:0005739">
    <property type="term" value="C:mitochondrion"/>
    <property type="evidence" value="ECO:0007669"/>
    <property type="project" value="TreeGrafter"/>
</dbReference>
<evidence type="ECO:0000256" key="16">
    <source>
        <dbReference type="ARBA" id="ARBA00077632"/>
    </source>
</evidence>
<evidence type="ECO:0000256" key="7">
    <source>
        <dbReference type="ARBA" id="ARBA00022679"/>
    </source>
</evidence>
<dbReference type="GO" id="GO:0005524">
    <property type="term" value="F:ATP binding"/>
    <property type="evidence" value="ECO:0007669"/>
    <property type="project" value="UniProtKB-KW"/>
</dbReference>
<accession>A0A653BQ99</accession>
<evidence type="ECO:0000256" key="4">
    <source>
        <dbReference type="ARBA" id="ARBA00017394"/>
    </source>
</evidence>
<organism evidence="18 19">
    <name type="scientific">Callosobruchus maculatus</name>
    <name type="common">Southern cowpea weevil</name>
    <name type="synonym">Pulse bruchid</name>
    <dbReference type="NCBI Taxonomy" id="64391"/>
    <lineage>
        <taxon>Eukaryota</taxon>
        <taxon>Metazoa</taxon>
        <taxon>Ecdysozoa</taxon>
        <taxon>Arthropoda</taxon>
        <taxon>Hexapoda</taxon>
        <taxon>Insecta</taxon>
        <taxon>Pterygota</taxon>
        <taxon>Neoptera</taxon>
        <taxon>Endopterygota</taxon>
        <taxon>Coleoptera</taxon>
        <taxon>Polyphaga</taxon>
        <taxon>Cucujiformia</taxon>
        <taxon>Chrysomeloidea</taxon>
        <taxon>Chrysomelidae</taxon>
        <taxon>Bruchinae</taxon>
        <taxon>Bruchini</taxon>
        <taxon>Callosobruchus</taxon>
    </lineage>
</organism>
<reference evidence="18 19" key="1">
    <citation type="submission" date="2019-01" db="EMBL/GenBank/DDBJ databases">
        <authorList>
            <person name="Sayadi A."/>
        </authorList>
    </citation>
    <scope>NUCLEOTIDE SEQUENCE [LARGE SCALE GENOMIC DNA]</scope>
</reference>
<evidence type="ECO:0000256" key="1">
    <source>
        <dbReference type="ARBA" id="ARBA00001947"/>
    </source>
</evidence>
<comment type="cofactor">
    <cofactor evidence="1">
        <name>Zn(2+)</name>
        <dbReference type="ChEBI" id="CHEBI:29105"/>
    </cofactor>
</comment>
<dbReference type="GO" id="GO:0009231">
    <property type="term" value="P:riboflavin biosynthetic process"/>
    <property type="evidence" value="ECO:0007669"/>
    <property type="project" value="InterPro"/>
</dbReference>
<evidence type="ECO:0000313" key="18">
    <source>
        <dbReference type="EMBL" id="VEN37186.1"/>
    </source>
</evidence>
<dbReference type="GO" id="GO:0046872">
    <property type="term" value="F:metal ion binding"/>
    <property type="evidence" value="ECO:0007669"/>
    <property type="project" value="UniProtKB-KW"/>
</dbReference>
<feature type="domain" description="Riboflavin kinase" evidence="17">
    <location>
        <begin position="5"/>
        <end position="133"/>
    </location>
</feature>
<keyword evidence="11" id="KW-0862">Zinc</keyword>
<evidence type="ECO:0000256" key="15">
    <source>
        <dbReference type="ARBA" id="ARBA00054097"/>
    </source>
</evidence>
<dbReference type="PANTHER" id="PTHR22749">
    <property type="entry name" value="RIBOFLAVIN KINASE/FMN ADENYLYLTRANSFERASE"/>
    <property type="match status" value="1"/>
</dbReference>
<dbReference type="InterPro" id="IPR015865">
    <property type="entry name" value="Riboflavin_kinase_bac/euk"/>
</dbReference>
<comment type="pathway">
    <text evidence="2">Cofactor biosynthesis; FMN biosynthesis; FMN from riboflavin (ATP route): step 1/1.</text>
</comment>
<sequence length="148" mass="16855">MSSSALPHFAKGVVVKGFGRGSKELGCPTANFSEEIVNNLPQELSTGVYYGFANVDKGPVYKMVMSIGWNPFYKNKKKSMETHVIHEFDSDFYDKELRIVILGFLRDEKNFSSLDELIEAINDDIDNSKKQLDRPEFAAYKTHPFFTE</sequence>
<dbReference type="AlphaFoldDB" id="A0A653BQ99"/>
<dbReference type="SMART" id="SM00904">
    <property type="entry name" value="Flavokinase"/>
    <property type="match status" value="1"/>
</dbReference>
<evidence type="ECO:0000256" key="14">
    <source>
        <dbReference type="ARBA" id="ARBA00050912"/>
    </source>
</evidence>
<evidence type="ECO:0000256" key="10">
    <source>
        <dbReference type="ARBA" id="ARBA00022777"/>
    </source>
</evidence>
<dbReference type="OrthoDB" id="276388at2759"/>
<evidence type="ECO:0000313" key="19">
    <source>
        <dbReference type="Proteomes" id="UP000410492"/>
    </source>
</evidence>
<dbReference type="GO" id="GO:0008531">
    <property type="term" value="F:riboflavin kinase activity"/>
    <property type="evidence" value="ECO:0007669"/>
    <property type="project" value="UniProtKB-EC"/>
</dbReference>
<dbReference type="EMBL" id="CAACVG010003090">
    <property type="protein sequence ID" value="VEN37186.1"/>
    <property type="molecule type" value="Genomic_DNA"/>
</dbReference>
<evidence type="ECO:0000256" key="11">
    <source>
        <dbReference type="ARBA" id="ARBA00022833"/>
    </source>
</evidence>
<evidence type="ECO:0000256" key="9">
    <source>
        <dbReference type="ARBA" id="ARBA00022741"/>
    </source>
</evidence>
<evidence type="ECO:0000256" key="2">
    <source>
        <dbReference type="ARBA" id="ARBA00005201"/>
    </source>
</evidence>
<dbReference type="InterPro" id="IPR023465">
    <property type="entry name" value="Riboflavin_kinase_dom_sf"/>
</dbReference>
<evidence type="ECO:0000259" key="17">
    <source>
        <dbReference type="SMART" id="SM00904"/>
    </source>
</evidence>
<keyword evidence="5" id="KW-0285">Flavoprotein</keyword>
<evidence type="ECO:0000256" key="6">
    <source>
        <dbReference type="ARBA" id="ARBA00022643"/>
    </source>
</evidence>
<dbReference type="FunFam" id="2.40.30.30:FF:000002">
    <property type="entry name" value="Riboflavin kinase, putative"/>
    <property type="match status" value="1"/>
</dbReference>
<keyword evidence="6" id="KW-0288">FMN</keyword>
<keyword evidence="7" id="KW-0808">Transferase</keyword>
<dbReference type="PANTHER" id="PTHR22749:SF6">
    <property type="entry name" value="RIBOFLAVIN KINASE"/>
    <property type="match status" value="1"/>
</dbReference>
<keyword evidence="9" id="KW-0547">Nucleotide-binding</keyword>
<dbReference type="InterPro" id="IPR023468">
    <property type="entry name" value="Riboflavin_kinase"/>
</dbReference>